<reference evidence="3" key="2">
    <citation type="submission" date="2020-01" db="EMBL/GenBank/DDBJ databases">
        <authorList>
            <person name="Algora L."/>
            <person name="Schniete J.K."/>
            <person name="MacFadyen A."/>
            <person name="Hoskisson P.A."/>
            <person name="Hunter I.S."/>
            <person name="Herron P.R."/>
        </authorList>
    </citation>
    <scope>NUCLEOTIDE SEQUENCE</scope>
    <source>
        <strain evidence="3">ATCC 10970</strain>
    </source>
</reference>
<reference evidence="3" key="1">
    <citation type="submission" date="2012-12" db="EMBL/GenBank/DDBJ databases">
        <authorList>
            <person name="Pethick F.E."/>
            <person name="MacFadyen A.C."/>
            <person name="Tang Z."/>
            <person name="Sangal V."/>
            <person name="Tze-Tze L."/>
            <person name="Chu J."/>
            <person name="Guo M."/>
            <person name="Kirby R."/>
            <person name="Hoskisson P.A."/>
            <person name="Herron P.R."/>
            <person name="Hunter I.S."/>
        </authorList>
    </citation>
    <scope>NUCLEOTIDE SEQUENCE</scope>
    <source>
        <strain evidence="3">ATCC 10970</strain>
    </source>
</reference>
<dbReference type="Pfam" id="PF04738">
    <property type="entry name" value="Lant_dehydr_N"/>
    <property type="match status" value="1"/>
</dbReference>
<evidence type="ECO:0000259" key="2">
    <source>
        <dbReference type="Pfam" id="PF04738"/>
    </source>
</evidence>
<evidence type="ECO:0000256" key="1">
    <source>
        <dbReference type="SAM" id="MobiDB-lite"/>
    </source>
</evidence>
<proteinExistence type="predicted"/>
<organism evidence="3 4">
    <name type="scientific">Streptomyces rimosus subsp. rimosus (strain ATCC 10970 / DSM 40260 / JCM 4667 / NRRL 2234)</name>
    <dbReference type="NCBI Taxonomy" id="1265868"/>
    <lineage>
        <taxon>Bacteria</taxon>
        <taxon>Bacillati</taxon>
        <taxon>Actinomycetota</taxon>
        <taxon>Actinomycetes</taxon>
        <taxon>Kitasatosporales</taxon>
        <taxon>Streptomycetaceae</taxon>
        <taxon>Streptomyces</taxon>
    </lineage>
</organism>
<feature type="compositionally biased region" description="Basic and acidic residues" evidence="1">
    <location>
        <begin position="1"/>
        <end position="10"/>
    </location>
</feature>
<feature type="domain" description="Lantibiotic dehydratase N-terminal" evidence="2">
    <location>
        <begin position="544"/>
        <end position="820"/>
    </location>
</feature>
<sequence>MDNTDAHEAGAADTGAPDPLKAPDTPEAPAGNSPAPAALLRTAGIPAEVWTRAGNPQLFDRAGEYDRARQQQADRARALAEQLGTTVVPHPELADTDRGTVLSLRRRLHAGAAPGEADCAYLESLAAVPEGLVHEAVAVHRIGVRLSRTRRELERAVADEADRVGALAWTLACASPVMRAFLADAAPELIPIVERRLARGESWSGKRLRKSAAYLWRALGRAAVKTTPRGWVGQVAPVPLGPRPQPGHTVPDEPPPLLAPGTALGPMASETAENVQVTRTRLSTVDLTTADPATPLAPAPLHFRADGAVRCWVVDPAVRDRLRQVELRRTRPLDAVLTLLAEGPRPLGGIEAALLGTTGRGPGLGAGADTGPAPGTGPGTDKADDGTRRVLRGFLAHLHGLGVLRVCAAPHRRRSAWTPAVAVRERDRLPCTEPLGDAEFVDSYRMAEGAGSGAAAVSATAVDAVHDALRTAARLAALREADRQHSAPAGELCDEAHGLDERPRLLSDLLADQWPAPEPPPDTPSTRRRYEGWHPARTAHSGYARLLAHLATRGDAQQVDLTDALLDTFDAPAGTAVLPPWPVDCLVRPLAGPGPPAALETVSPAGVLDARFADALHALHAGHGGYGNGERHRAFLAAVEREADVRFVEVLVPPPAERAANAVRRPLVTSWWTGDPDPAPYYGTAPGPGTARYLPLDRITLRRDGDRVIAEADGRRIVPVHHGTRGALPPYDVLLRLLMAASHPATAYTVQLDGLAGAFPRAERLPRLTVGGRLVVSPAAWRLPRTALWRADDTDLDKVRTLAALRRAAGLPRYAFLRCGAGAEPVPADLTALPTLRVIDRLLAQRGAQESVQGSAQESAREDAGELLVEEMLPAPDGLVLRDRAHRNGGRGRDGAYVAAQLLIRLPHDRALGDLAASAAAALRGTHLPATHAPSGRDAEADPIR</sequence>
<reference evidence="3" key="3">
    <citation type="journal article" date="2021" name="bioRxiv">
        <title>Bilateral symmetry of linear streptomycete chromosomes.</title>
        <authorList>
            <person name="Algora-Gallardo L."/>
            <person name="Schniete J.K."/>
            <person name="Mark D.R."/>
            <person name="Hunter I.S."/>
            <person name="Herron P.R."/>
        </authorList>
    </citation>
    <scope>NUCLEOTIDE SEQUENCE</scope>
    <source>
        <strain evidence="3">ATCC 10970</strain>
    </source>
</reference>
<name>A0A8A1UUZ6_STRR1</name>
<evidence type="ECO:0000313" key="4">
    <source>
        <dbReference type="Proteomes" id="UP000011074"/>
    </source>
</evidence>
<dbReference type="GeneID" id="66857498"/>
<dbReference type="AlphaFoldDB" id="A0A8A1UUZ6"/>
<gene>
    <name evidence="3" type="ORF">SRIM_026020</name>
</gene>
<evidence type="ECO:0000313" key="3">
    <source>
        <dbReference type="EMBL" id="QST83161.1"/>
    </source>
</evidence>
<feature type="compositionally biased region" description="Gly residues" evidence="1">
    <location>
        <begin position="361"/>
        <end position="378"/>
    </location>
</feature>
<dbReference type="Proteomes" id="UP000011074">
    <property type="component" value="Chromosome"/>
</dbReference>
<protein>
    <submittedName>
        <fullName evidence="3">Lantibiotic dehydratase</fullName>
    </submittedName>
</protein>
<dbReference type="EMBL" id="CP048261">
    <property type="protein sequence ID" value="QST83161.1"/>
    <property type="molecule type" value="Genomic_DNA"/>
</dbReference>
<feature type="region of interest" description="Disordered" evidence="1">
    <location>
        <begin position="1"/>
        <end position="37"/>
    </location>
</feature>
<dbReference type="RefSeq" id="WP_050507221.1">
    <property type="nucleotide sequence ID" value="NZ_CP048261.1"/>
</dbReference>
<feature type="region of interest" description="Disordered" evidence="1">
    <location>
        <begin position="361"/>
        <end position="386"/>
    </location>
</feature>
<dbReference type="InterPro" id="IPR006827">
    <property type="entry name" value="Lant_deHydtase_N"/>
</dbReference>
<accession>A0A8A1UUZ6</accession>